<accession>X0YVD6</accession>
<name>X0YVD6_9ZZZZ</name>
<feature type="non-terminal residue" evidence="2">
    <location>
        <position position="73"/>
    </location>
</feature>
<dbReference type="PANTHER" id="PTHR48099">
    <property type="entry name" value="C-1-TETRAHYDROFOLATE SYNTHASE, CYTOPLASMIC-RELATED"/>
    <property type="match status" value="1"/>
</dbReference>
<dbReference type="GO" id="GO:0035999">
    <property type="term" value="P:tetrahydrofolate interconversion"/>
    <property type="evidence" value="ECO:0007669"/>
    <property type="project" value="TreeGrafter"/>
</dbReference>
<dbReference type="AlphaFoldDB" id="X0YVD6"/>
<dbReference type="GO" id="GO:0004488">
    <property type="term" value="F:methylenetetrahydrofolate dehydrogenase (NADP+) activity"/>
    <property type="evidence" value="ECO:0007669"/>
    <property type="project" value="InterPro"/>
</dbReference>
<dbReference type="Gene3D" id="3.40.50.10860">
    <property type="entry name" value="Leucine Dehydrogenase, chain A, domain 1"/>
    <property type="match status" value="1"/>
</dbReference>
<comment type="caution">
    <text evidence="2">The sequence shown here is derived from an EMBL/GenBank/DDBJ whole genome shotgun (WGS) entry which is preliminary data.</text>
</comment>
<organism evidence="2">
    <name type="scientific">marine sediment metagenome</name>
    <dbReference type="NCBI Taxonomy" id="412755"/>
    <lineage>
        <taxon>unclassified sequences</taxon>
        <taxon>metagenomes</taxon>
        <taxon>ecological metagenomes</taxon>
    </lineage>
</organism>
<proteinExistence type="predicted"/>
<dbReference type="SUPFAM" id="SSF53223">
    <property type="entry name" value="Aminoacid dehydrogenase-like, N-terminal domain"/>
    <property type="match status" value="1"/>
</dbReference>
<sequence length="73" mass="7756">MAKILDGKKLSTEIRGEAKQDVVKLKENGIVPGLAGILVGQNEGSATYVRLKEKAAEALGIHSQAVRLPEDTT</sequence>
<evidence type="ECO:0000313" key="2">
    <source>
        <dbReference type="EMBL" id="GAG40571.1"/>
    </source>
</evidence>
<protein>
    <recommendedName>
        <fullName evidence="1">Tetrahydrofolate dehydrogenase/cyclohydrolase catalytic domain-containing protein</fullName>
    </recommendedName>
</protein>
<dbReference type="PANTHER" id="PTHR48099:SF5">
    <property type="entry name" value="C-1-TETRAHYDROFOLATE SYNTHASE, CYTOPLASMIC"/>
    <property type="match status" value="1"/>
</dbReference>
<dbReference type="EMBL" id="BARS01046196">
    <property type="protein sequence ID" value="GAG40571.1"/>
    <property type="molecule type" value="Genomic_DNA"/>
</dbReference>
<dbReference type="InterPro" id="IPR020630">
    <property type="entry name" value="THF_DH/CycHdrlase_cat_dom"/>
</dbReference>
<feature type="domain" description="Tetrahydrofolate dehydrogenase/cyclohydrolase catalytic" evidence="1">
    <location>
        <begin position="5"/>
        <end position="73"/>
    </location>
</feature>
<evidence type="ECO:0000259" key="1">
    <source>
        <dbReference type="Pfam" id="PF00763"/>
    </source>
</evidence>
<dbReference type="Pfam" id="PF00763">
    <property type="entry name" value="THF_DHG_CYH"/>
    <property type="match status" value="1"/>
</dbReference>
<dbReference type="GO" id="GO:0005829">
    <property type="term" value="C:cytosol"/>
    <property type="evidence" value="ECO:0007669"/>
    <property type="project" value="TreeGrafter"/>
</dbReference>
<gene>
    <name evidence="2" type="ORF">S01H1_69560</name>
</gene>
<dbReference type="GO" id="GO:0004477">
    <property type="term" value="F:methenyltetrahydrofolate cyclohydrolase activity"/>
    <property type="evidence" value="ECO:0007669"/>
    <property type="project" value="TreeGrafter"/>
</dbReference>
<reference evidence="2" key="1">
    <citation type="journal article" date="2014" name="Front. Microbiol.">
        <title>High frequency of phylogenetically diverse reductive dehalogenase-homologous genes in deep subseafloor sedimentary metagenomes.</title>
        <authorList>
            <person name="Kawai M."/>
            <person name="Futagami T."/>
            <person name="Toyoda A."/>
            <person name="Takaki Y."/>
            <person name="Nishi S."/>
            <person name="Hori S."/>
            <person name="Arai W."/>
            <person name="Tsubouchi T."/>
            <person name="Morono Y."/>
            <person name="Uchiyama I."/>
            <person name="Ito T."/>
            <person name="Fujiyama A."/>
            <person name="Inagaki F."/>
            <person name="Takami H."/>
        </authorList>
    </citation>
    <scope>NUCLEOTIDE SEQUENCE</scope>
    <source>
        <strain evidence="2">Expedition CK06-06</strain>
    </source>
</reference>
<dbReference type="InterPro" id="IPR046346">
    <property type="entry name" value="Aminoacid_DH-like_N_sf"/>
</dbReference>